<dbReference type="EMBL" id="CP051151">
    <property type="protein sequence ID" value="QLY40516.1"/>
    <property type="molecule type" value="Genomic_DNA"/>
</dbReference>
<dbReference type="Pfam" id="PF07690">
    <property type="entry name" value="MFS_1"/>
    <property type="match status" value="1"/>
</dbReference>
<dbReference type="PANTHER" id="PTHR23513:SF6">
    <property type="entry name" value="MAJOR FACILITATOR SUPERFAMILY ASSOCIATED DOMAIN-CONTAINING PROTEIN"/>
    <property type="match status" value="1"/>
</dbReference>
<feature type="transmembrane region" description="Helical" evidence="6">
    <location>
        <begin position="76"/>
        <end position="97"/>
    </location>
</feature>
<evidence type="ECO:0000256" key="2">
    <source>
        <dbReference type="ARBA" id="ARBA00022475"/>
    </source>
</evidence>
<name>A0A7L6N2M3_9MOLU</name>
<dbReference type="InterPro" id="IPR036259">
    <property type="entry name" value="MFS_trans_sf"/>
</dbReference>
<evidence type="ECO:0000256" key="4">
    <source>
        <dbReference type="ARBA" id="ARBA00022989"/>
    </source>
</evidence>
<evidence type="ECO:0000256" key="6">
    <source>
        <dbReference type="SAM" id="Phobius"/>
    </source>
</evidence>
<evidence type="ECO:0000313" key="8">
    <source>
        <dbReference type="EMBL" id="QLY40516.1"/>
    </source>
</evidence>
<feature type="domain" description="Major facilitator superfamily (MFS) profile" evidence="7">
    <location>
        <begin position="10"/>
        <end position="413"/>
    </location>
</feature>
<dbReference type="Proteomes" id="UP000512167">
    <property type="component" value="Chromosome"/>
</dbReference>
<keyword evidence="3 6" id="KW-0812">Transmembrane</keyword>
<dbReference type="PROSITE" id="PS50850">
    <property type="entry name" value="MFS"/>
    <property type="match status" value="1"/>
</dbReference>
<feature type="transmembrane region" description="Helical" evidence="6">
    <location>
        <begin position="103"/>
        <end position="122"/>
    </location>
</feature>
<keyword evidence="5 6" id="KW-0472">Membrane</keyword>
<feature type="transmembrane region" description="Helical" evidence="6">
    <location>
        <begin position="322"/>
        <end position="342"/>
    </location>
</feature>
<feature type="transmembrane region" description="Helical" evidence="6">
    <location>
        <begin position="261"/>
        <end position="279"/>
    </location>
</feature>
<dbReference type="PANTHER" id="PTHR23513">
    <property type="entry name" value="INTEGRAL MEMBRANE EFFLUX PROTEIN-RELATED"/>
    <property type="match status" value="1"/>
</dbReference>
<evidence type="ECO:0000313" key="9">
    <source>
        <dbReference type="Proteomes" id="UP000512167"/>
    </source>
</evidence>
<evidence type="ECO:0000256" key="3">
    <source>
        <dbReference type="ARBA" id="ARBA00022692"/>
    </source>
</evidence>
<dbReference type="AlphaFoldDB" id="A0A7L6N2M3"/>
<dbReference type="InterPro" id="IPR020846">
    <property type="entry name" value="MFS_dom"/>
</dbReference>
<feature type="transmembrane region" description="Helical" evidence="6">
    <location>
        <begin position="12"/>
        <end position="28"/>
    </location>
</feature>
<reference evidence="8 9" key="1">
    <citation type="submission" date="2020-04" db="EMBL/GenBank/DDBJ databases">
        <authorList>
            <person name="Zheng R.K."/>
            <person name="Sun C.M."/>
        </authorList>
    </citation>
    <scope>NUCLEOTIDE SEQUENCE [LARGE SCALE GENOMIC DNA]</scope>
    <source>
        <strain evidence="9">zrk29</strain>
    </source>
</reference>
<dbReference type="GO" id="GO:0005886">
    <property type="term" value="C:plasma membrane"/>
    <property type="evidence" value="ECO:0007669"/>
    <property type="project" value="UniProtKB-SubCell"/>
</dbReference>
<keyword evidence="4 6" id="KW-1133">Transmembrane helix</keyword>
<gene>
    <name evidence="8" type="ORF">HF295_06485</name>
</gene>
<feature type="transmembrane region" description="Helical" evidence="6">
    <location>
        <begin position="389"/>
        <end position="407"/>
    </location>
</feature>
<accession>A0A7L6N2M3</accession>
<protein>
    <submittedName>
        <fullName evidence="8">MFS transporter</fullName>
    </submittedName>
</protein>
<feature type="transmembrane region" description="Helical" evidence="6">
    <location>
        <begin position="226"/>
        <end position="249"/>
    </location>
</feature>
<feature type="transmembrane region" description="Helical" evidence="6">
    <location>
        <begin position="291"/>
        <end position="310"/>
    </location>
</feature>
<feature type="transmembrane region" description="Helical" evidence="6">
    <location>
        <begin position="363"/>
        <end position="383"/>
    </location>
</feature>
<evidence type="ECO:0000259" key="7">
    <source>
        <dbReference type="PROSITE" id="PS50850"/>
    </source>
</evidence>
<evidence type="ECO:0000256" key="1">
    <source>
        <dbReference type="ARBA" id="ARBA00004651"/>
    </source>
</evidence>
<evidence type="ECO:0000256" key="5">
    <source>
        <dbReference type="ARBA" id="ARBA00023136"/>
    </source>
</evidence>
<dbReference type="InterPro" id="IPR011701">
    <property type="entry name" value="MFS"/>
</dbReference>
<sequence>MNKKLLKNKNYMLLVIGNFVSLIGSNIQQFVLSLYVLALTGSATIFASMLAISILPRILLSPIAGVFGDWFDKKKSIVILDITNALVLLAFGIYVYLYNDLTIGLIYLLVILLEITEIFFHSSMSAVIPSVVQEDEYLEANSLRMMLVSFGQLLAPVFGALIYGAFGLLVAILINALSFFLSALSEMFIKVPKTKSESNVRSVSGFKKDFSEGIILVKHSKPIRTIMAMAVIVNFSISPFFSVGLIFLLKEVLVQSDMRLGLLQTVLSASMILAPILLLKKLKTMRLGDVLMKSFFIMGTLIVLISFSIHSSLASLADGLASYIYVLVICFIIGILVTGVNISVGTLIQKIVPLEFMGRTSTVLGLFSTIAIPIGQMIFGYLYDIINPGFVFILNGLVILGTVLFFYKRMHLIDDYDKEEVKENLVERSVLVNEI</sequence>
<dbReference type="GO" id="GO:0022857">
    <property type="term" value="F:transmembrane transporter activity"/>
    <property type="evidence" value="ECO:0007669"/>
    <property type="project" value="InterPro"/>
</dbReference>
<proteinExistence type="predicted"/>
<dbReference type="RefSeq" id="WP_312031355.1">
    <property type="nucleotide sequence ID" value="NZ_CP051151.1"/>
</dbReference>
<feature type="transmembrane region" description="Helical" evidence="6">
    <location>
        <begin position="169"/>
        <end position="189"/>
    </location>
</feature>
<feature type="transmembrane region" description="Helical" evidence="6">
    <location>
        <begin position="34"/>
        <end position="55"/>
    </location>
</feature>
<dbReference type="Gene3D" id="1.20.1250.20">
    <property type="entry name" value="MFS general substrate transporter like domains"/>
    <property type="match status" value="1"/>
</dbReference>
<dbReference type="KEGG" id="tbk:HF295_06485"/>
<keyword evidence="9" id="KW-1185">Reference proteome</keyword>
<comment type="subcellular location">
    <subcellularLocation>
        <location evidence="1">Cell membrane</location>
        <topology evidence="1">Multi-pass membrane protein</topology>
    </subcellularLocation>
</comment>
<dbReference type="CDD" id="cd06173">
    <property type="entry name" value="MFS_MefA_like"/>
    <property type="match status" value="1"/>
</dbReference>
<keyword evidence="2" id="KW-1003">Cell membrane</keyword>
<dbReference type="SUPFAM" id="SSF103473">
    <property type="entry name" value="MFS general substrate transporter"/>
    <property type="match status" value="1"/>
</dbReference>
<organism evidence="8 9">
    <name type="scientific">Hujiaoplasma nucleasis</name>
    <dbReference type="NCBI Taxonomy" id="2725268"/>
    <lineage>
        <taxon>Bacteria</taxon>
        <taxon>Bacillati</taxon>
        <taxon>Mycoplasmatota</taxon>
        <taxon>Mollicutes</taxon>
        <taxon>Candidatus Izemoplasmatales</taxon>
        <taxon>Hujiaoplasmataceae</taxon>
        <taxon>Hujiaoplasma</taxon>
    </lineage>
</organism>